<accession>A0A484Q6Z0</accession>
<feature type="domain" description="Isochorismatase-like" evidence="1">
    <location>
        <begin position="9"/>
        <end position="164"/>
    </location>
</feature>
<reference evidence="2" key="1">
    <citation type="submission" date="2019-03" db="EMBL/GenBank/DDBJ databases">
        <authorList>
            <person name="Danneels B."/>
        </authorList>
    </citation>
    <scope>NUCLEOTIDE SEQUENCE</scope>
</reference>
<dbReference type="Gene3D" id="3.40.50.850">
    <property type="entry name" value="Isochorismatase-like"/>
    <property type="match status" value="1"/>
</dbReference>
<proteinExistence type="predicted"/>
<dbReference type="Pfam" id="PF00857">
    <property type="entry name" value="Isochorismatase"/>
    <property type="match status" value="1"/>
</dbReference>
<dbReference type="PANTHER" id="PTHR43559:SF3">
    <property type="entry name" value="HYDROLASE YCAC-RELATED"/>
    <property type="match status" value="1"/>
</dbReference>
<gene>
    <name evidence="2" type="ORF">ANK1_4138</name>
    <name evidence="3" type="ORF">ANK2_4139</name>
</gene>
<dbReference type="InterPro" id="IPR000868">
    <property type="entry name" value="Isochorismatase-like_dom"/>
</dbReference>
<protein>
    <submittedName>
        <fullName evidence="2">Nicotinamidase family protein YcaC</fullName>
    </submittedName>
</protein>
<dbReference type="InterPro" id="IPR036380">
    <property type="entry name" value="Isochorismatase-like_sf"/>
</dbReference>
<evidence type="ECO:0000313" key="2">
    <source>
        <dbReference type="EMBL" id="VFR32330.1"/>
    </source>
</evidence>
<sequence length="228" mass="24634">MQLFTTKDTAFVLIDHQYGIFDWIESIDRGQLRRSAVFLARLAARAEIPTVLTTSQETNVQGQLLKGIQKALPEAYRNRIIRVGIVNAWDDPRFAEAVRATGKRNLVIAGVTTDVCVIGPAISAVEEGFNVQVVTDASGSATKIGDEVAWQRLTSAGVRLTSTAGISAELVHNWDTELGDYALSLIPSVLSFPVKMRVFGRILGRLLTGGGLPRVDSQRVASKSAGAK</sequence>
<dbReference type="EMBL" id="CAADIA010000006">
    <property type="protein sequence ID" value="VFR32330.1"/>
    <property type="molecule type" value="Genomic_DNA"/>
</dbReference>
<evidence type="ECO:0000313" key="3">
    <source>
        <dbReference type="EMBL" id="VFR61192.1"/>
    </source>
</evidence>
<dbReference type="AlphaFoldDB" id="A0A484Q6Z0"/>
<dbReference type="SUPFAM" id="SSF52499">
    <property type="entry name" value="Isochorismatase-like hydrolases"/>
    <property type="match status" value="1"/>
</dbReference>
<evidence type="ECO:0000259" key="1">
    <source>
        <dbReference type="Pfam" id="PF00857"/>
    </source>
</evidence>
<dbReference type="EMBL" id="CAADIF010000005">
    <property type="protein sequence ID" value="VFR61192.1"/>
    <property type="molecule type" value="Genomic_DNA"/>
</dbReference>
<dbReference type="PANTHER" id="PTHR43559">
    <property type="entry name" value="HYDROLASE YCAC-RELATED"/>
    <property type="match status" value="1"/>
</dbReference>
<name>A0A484Q6Z0_9ZZZZ</name>
<organism evidence="2">
    <name type="scientific">plant metagenome</name>
    <dbReference type="NCBI Taxonomy" id="1297885"/>
    <lineage>
        <taxon>unclassified sequences</taxon>
        <taxon>metagenomes</taxon>
        <taxon>organismal metagenomes</taxon>
    </lineage>
</organism>
<dbReference type="InterPro" id="IPR053152">
    <property type="entry name" value="Hydrolase_YcaC-like"/>
</dbReference>